<evidence type="ECO:0000256" key="2">
    <source>
        <dbReference type="SAM" id="Phobius"/>
    </source>
</evidence>
<keyword evidence="2" id="KW-1133">Transmembrane helix</keyword>
<name>A0AA40DWQ9_9PEZI</name>
<feature type="signal peptide" evidence="3">
    <location>
        <begin position="1"/>
        <end position="18"/>
    </location>
</feature>
<gene>
    <name evidence="4" type="ORF">B0H67DRAFT_148722</name>
</gene>
<reference evidence="4" key="1">
    <citation type="submission" date="2023-06" db="EMBL/GenBank/DDBJ databases">
        <title>Genome-scale phylogeny and comparative genomics of the fungal order Sordariales.</title>
        <authorList>
            <consortium name="Lawrence Berkeley National Laboratory"/>
            <person name="Hensen N."/>
            <person name="Bonometti L."/>
            <person name="Westerberg I."/>
            <person name="Brannstrom I.O."/>
            <person name="Guillou S."/>
            <person name="Cros-Aarteil S."/>
            <person name="Calhoun S."/>
            <person name="Haridas S."/>
            <person name="Kuo A."/>
            <person name="Mondo S."/>
            <person name="Pangilinan J."/>
            <person name="Riley R."/>
            <person name="Labutti K."/>
            <person name="Andreopoulos B."/>
            <person name="Lipzen A."/>
            <person name="Chen C."/>
            <person name="Yanf M."/>
            <person name="Daum C."/>
            <person name="Ng V."/>
            <person name="Clum A."/>
            <person name="Steindorff A."/>
            <person name="Ohm R."/>
            <person name="Martin F."/>
            <person name="Silar P."/>
            <person name="Natvig D."/>
            <person name="Lalanne C."/>
            <person name="Gautier V."/>
            <person name="Ament-Velasquez S.L."/>
            <person name="Kruys A."/>
            <person name="Hutchinson M.I."/>
            <person name="Powell A.J."/>
            <person name="Barry K."/>
            <person name="Miller A.N."/>
            <person name="Grigoriev I.V."/>
            <person name="Debuchy R."/>
            <person name="Gladieux P."/>
            <person name="Thoren M.H."/>
            <person name="Johannesson H."/>
        </authorList>
    </citation>
    <scope>NUCLEOTIDE SEQUENCE</scope>
    <source>
        <strain evidence="4">SMH4607-1</strain>
    </source>
</reference>
<feature type="chain" id="PRO_5041351689" evidence="3">
    <location>
        <begin position="19"/>
        <end position="301"/>
    </location>
</feature>
<proteinExistence type="predicted"/>
<sequence length="301" mass="30777">MKPTSILASLLCVSSAAAWSRVDHWQTKVITTTSKKLFTSSIPVFPTAGGAPSPISTNISTTLITTLAAGPFMLSTHTYLVTVTDLFYAADETGLCISTGFSACSPTPTFARTGSITTQYWHPMTIANPPSCTLTSYAYTTRQTVNPALLDRQIPGAADQATESEQALLVSTWVSTKSTNLGGQAVTTTVCDVYLRDGTVQGVEPGYELEPMSQCVDPRVYTCAAVTSETPTATCETTGQTYPPTAEAANVGGGGGGGGATGSTGAAGPSASKPGAAAGVVVRVGMVVGWVVVVVVGGLVM</sequence>
<dbReference type="Proteomes" id="UP001172102">
    <property type="component" value="Unassembled WGS sequence"/>
</dbReference>
<keyword evidence="5" id="KW-1185">Reference proteome</keyword>
<comment type="caution">
    <text evidence="4">The sequence shown here is derived from an EMBL/GenBank/DDBJ whole genome shotgun (WGS) entry which is preliminary data.</text>
</comment>
<dbReference type="AlphaFoldDB" id="A0AA40DWQ9"/>
<keyword evidence="2" id="KW-0812">Transmembrane</keyword>
<feature type="transmembrane region" description="Helical" evidence="2">
    <location>
        <begin position="280"/>
        <end position="300"/>
    </location>
</feature>
<feature type="compositionally biased region" description="Gly residues" evidence="1">
    <location>
        <begin position="251"/>
        <end position="262"/>
    </location>
</feature>
<dbReference type="EMBL" id="JAUKUA010000003">
    <property type="protein sequence ID" value="KAK0719194.1"/>
    <property type="molecule type" value="Genomic_DNA"/>
</dbReference>
<evidence type="ECO:0000313" key="4">
    <source>
        <dbReference type="EMBL" id="KAK0719194.1"/>
    </source>
</evidence>
<accession>A0AA40DWQ9</accession>
<evidence type="ECO:0000313" key="5">
    <source>
        <dbReference type="Proteomes" id="UP001172102"/>
    </source>
</evidence>
<organism evidence="4 5">
    <name type="scientific">Lasiosphaeris hirsuta</name>
    <dbReference type="NCBI Taxonomy" id="260670"/>
    <lineage>
        <taxon>Eukaryota</taxon>
        <taxon>Fungi</taxon>
        <taxon>Dikarya</taxon>
        <taxon>Ascomycota</taxon>
        <taxon>Pezizomycotina</taxon>
        <taxon>Sordariomycetes</taxon>
        <taxon>Sordariomycetidae</taxon>
        <taxon>Sordariales</taxon>
        <taxon>Lasiosphaeriaceae</taxon>
        <taxon>Lasiosphaeris</taxon>
    </lineage>
</organism>
<feature type="region of interest" description="Disordered" evidence="1">
    <location>
        <begin position="246"/>
        <end position="270"/>
    </location>
</feature>
<protein>
    <submittedName>
        <fullName evidence="4">Uncharacterized protein</fullName>
    </submittedName>
</protein>
<keyword evidence="2" id="KW-0472">Membrane</keyword>
<evidence type="ECO:0000256" key="1">
    <source>
        <dbReference type="SAM" id="MobiDB-lite"/>
    </source>
</evidence>
<evidence type="ECO:0000256" key="3">
    <source>
        <dbReference type="SAM" id="SignalP"/>
    </source>
</evidence>
<keyword evidence="3" id="KW-0732">Signal</keyword>